<evidence type="ECO:0000256" key="3">
    <source>
        <dbReference type="ARBA" id="ARBA00022475"/>
    </source>
</evidence>
<sequence length="251" mass="26223">MSLRLVPWVFAIASLLLWEGLCRLLAVPVFILPPPSAVALSLVKFWQALGWAALYTLATTAAGFALAIVVGAGLGILIGVSRTVYAGLYPVLIGFNSVPKVAIVPVLIIWFGSGAVPAVLTAFLISFFPISVNVATGIATVEPELRDVLRALGARPSDILLKVGIPRALPYFFAALKVAITLAFVGAVVAETAAGSDGVGALMMAASARLDVPLVFAGLFVIAVLGIAMYAVCARAERRFTFWAQRGDVLG</sequence>
<dbReference type="RefSeq" id="WP_123687727.1">
    <property type="nucleotide sequence ID" value="NZ_AP019700.1"/>
</dbReference>
<dbReference type="Gene3D" id="1.10.3720.10">
    <property type="entry name" value="MetI-like"/>
    <property type="match status" value="1"/>
</dbReference>
<dbReference type="GO" id="GO:0055085">
    <property type="term" value="P:transmembrane transport"/>
    <property type="evidence" value="ECO:0007669"/>
    <property type="project" value="InterPro"/>
</dbReference>
<name>A0A3N1MKH0_9PROT</name>
<feature type="domain" description="ABC transmembrane type-1" evidence="8">
    <location>
        <begin position="53"/>
        <end position="233"/>
    </location>
</feature>
<dbReference type="PROSITE" id="PS50928">
    <property type="entry name" value="ABC_TM1"/>
    <property type="match status" value="1"/>
</dbReference>
<gene>
    <name evidence="9" type="ORF">EDC65_0078</name>
</gene>
<evidence type="ECO:0000259" key="8">
    <source>
        <dbReference type="PROSITE" id="PS50928"/>
    </source>
</evidence>
<dbReference type="GO" id="GO:0005886">
    <property type="term" value="C:plasma membrane"/>
    <property type="evidence" value="ECO:0007669"/>
    <property type="project" value="UniProtKB-SubCell"/>
</dbReference>
<keyword evidence="3" id="KW-1003">Cell membrane</keyword>
<evidence type="ECO:0000256" key="6">
    <source>
        <dbReference type="ARBA" id="ARBA00023136"/>
    </source>
</evidence>
<dbReference type="InterPro" id="IPR035906">
    <property type="entry name" value="MetI-like_sf"/>
</dbReference>
<feature type="transmembrane region" description="Helical" evidence="7">
    <location>
        <begin position="214"/>
        <end position="233"/>
    </location>
</feature>
<accession>A0A3N1MKH0</accession>
<evidence type="ECO:0000313" key="9">
    <source>
        <dbReference type="EMBL" id="ROQ03317.1"/>
    </source>
</evidence>
<dbReference type="CDD" id="cd06261">
    <property type="entry name" value="TM_PBP2"/>
    <property type="match status" value="1"/>
</dbReference>
<dbReference type="EMBL" id="RJKX01000002">
    <property type="protein sequence ID" value="ROQ03317.1"/>
    <property type="molecule type" value="Genomic_DNA"/>
</dbReference>
<keyword evidence="4 7" id="KW-0812">Transmembrane</keyword>
<evidence type="ECO:0000256" key="4">
    <source>
        <dbReference type="ARBA" id="ARBA00022692"/>
    </source>
</evidence>
<protein>
    <submittedName>
        <fullName evidence="9">NitT/TauT family transport system permease protein</fullName>
    </submittedName>
</protein>
<organism evidence="9 10">
    <name type="scientific">Stella humosa</name>
    <dbReference type="NCBI Taxonomy" id="94"/>
    <lineage>
        <taxon>Bacteria</taxon>
        <taxon>Pseudomonadati</taxon>
        <taxon>Pseudomonadota</taxon>
        <taxon>Alphaproteobacteria</taxon>
        <taxon>Rhodospirillales</taxon>
        <taxon>Stellaceae</taxon>
        <taxon>Stella</taxon>
    </lineage>
</organism>
<dbReference type="Proteomes" id="UP000278222">
    <property type="component" value="Unassembled WGS sequence"/>
</dbReference>
<feature type="transmembrane region" description="Helical" evidence="7">
    <location>
        <begin position="118"/>
        <end position="141"/>
    </location>
</feature>
<dbReference type="InterPro" id="IPR000515">
    <property type="entry name" value="MetI-like"/>
</dbReference>
<feature type="transmembrane region" description="Helical" evidence="7">
    <location>
        <begin position="171"/>
        <end position="194"/>
    </location>
</feature>
<evidence type="ECO:0000256" key="1">
    <source>
        <dbReference type="ARBA" id="ARBA00004651"/>
    </source>
</evidence>
<evidence type="ECO:0000256" key="2">
    <source>
        <dbReference type="ARBA" id="ARBA00022448"/>
    </source>
</evidence>
<evidence type="ECO:0000256" key="7">
    <source>
        <dbReference type="RuleBase" id="RU363032"/>
    </source>
</evidence>
<keyword evidence="6 7" id="KW-0472">Membrane</keyword>
<keyword evidence="2 7" id="KW-0813">Transport</keyword>
<evidence type="ECO:0000256" key="5">
    <source>
        <dbReference type="ARBA" id="ARBA00022989"/>
    </source>
</evidence>
<comment type="subcellular location">
    <subcellularLocation>
        <location evidence="1 7">Cell membrane</location>
        <topology evidence="1 7">Multi-pass membrane protein</topology>
    </subcellularLocation>
</comment>
<reference evidence="9 10" key="1">
    <citation type="submission" date="2018-11" db="EMBL/GenBank/DDBJ databases">
        <title>Genomic Encyclopedia of Type Strains, Phase IV (KMG-IV): sequencing the most valuable type-strain genomes for metagenomic binning, comparative biology and taxonomic classification.</title>
        <authorList>
            <person name="Goeker M."/>
        </authorList>
    </citation>
    <scope>NUCLEOTIDE SEQUENCE [LARGE SCALE GENOMIC DNA]</scope>
    <source>
        <strain evidence="9 10">DSM 5900</strain>
    </source>
</reference>
<comment type="similarity">
    <text evidence="7">Belongs to the binding-protein-dependent transport system permease family.</text>
</comment>
<dbReference type="PANTHER" id="PTHR30151">
    <property type="entry name" value="ALKANE SULFONATE ABC TRANSPORTER-RELATED, MEMBRANE SUBUNIT"/>
    <property type="match status" value="1"/>
</dbReference>
<comment type="caution">
    <text evidence="9">The sequence shown here is derived from an EMBL/GenBank/DDBJ whole genome shotgun (WGS) entry which is preliminary data.</text>
</comment>
<proteinExistence type="inferred from homology"/>
<dbReference type="OrthoDB" id="9786495at2"/>
<dbReference type="SUPFAM" id="SSF161098">
    <property type="entry name" value="MetI-like"/>
    <property type="match status" value="1"/>
</dbReference>
<dbReference type="AlphaFoldDB" id="A0A3N1MKH0"/>
<evidence type="ECO:0000313" key="10">
    <source>
        <dbReference type="Proteomes" id="UP000278222"/>
    </source>
</evidence>
<keyword evidence="10" id="KW-1185">Reference proteome</keyword>
<dbReference type="PANTHER" id="PTHR30151:SF41">
    <property type="entry name" value="ABC TRANSPORTER PERMEASE PROTEIN"/>
    <property type="match status" value="1"/>
</dbReference>
<feature type="transmembrane region" description="Helical" evidence="7">
    <location>
        <begin position="87"/>
        <end position="112"/>
    </location>
</feature>
<dbReference type="Pfam" id="PF00528">
    <property type="entry name" value="BPD_transp_1"/>
    <property type="match status" value="1"/>
</dbReference>
<keyword evidence="5 7" id="KW-1133">Transmembrane helix</keyword>
<feature type="transmembrane region" description="Helical" evidence="7">
    <location>
        <begin position="50"/>
        <end position="80"/>
    </location>
</feature>